<sequence>MDAGWAAVIAGASGAGGAALAAWATGRAMVRQVREQAEQGFDHWLRERRQEAYAALLSTGDALQDELNTVIGHTITPAPPDEQHAAWRAVNAALREVDRAGRTVAVVGPPRVARNGLAMRAALYDAVAVWRDPANPPADQRAIAHATANQAWEESATLFLAQVEQAMQTFDGVRPG</sequence>
<accession>A0AB39RXN1</accession>
<reference evidence="1" key="1">
    <citation type="submission" date="2024-07" db="EMBL/GenBank/DDBJ databases">
        <authorList>
            <person name="Yu S.T."/>
        </authorList>
    </citation>
    <scope>NUCLEOTIDE SEQUENCE</scope>
    <source>
        <strain evidence="1">R35</strain>
    </source>
</reference>
<protein>
    <submittedName>
        <fullName evidence="1">Uncharacterized protein</fullName>
    </submittedName>
</protein>
<dbReference type="AlphaFoldDB" id="A0AB39RXN1"/>
<name>A0AB39RXN1_9ACTN</name>
<proteinExistence type="predicted"/>
<dbReference type="EMBL" id="CP163440">
    <property type="protein sequence ID" value="XDQ59426.1"/>
    <property type="molecule type" value="Genomic_DNA"/>
</dbReference>
<organism evidence="1">
    <name type="scientific">Streptomyces sp. R35</name>
    <dbReference type="NCBI Taxonomy" id="3238630"/>
    <lineage>
        <taxon>Bacteria</taxon>
        <taxon>Bacillati</taxon>
        <taxon>Actinomycetota</taxon>
        <taxon>Actinomycetes</taxon>
        <taxon>Kitasatosporales</taxon>
        <taxon>Streptomycetaceae</taxon>
        <taxon>Streptomyces</taxon>
    </lineage>
</organism>
<dbReference type="RefSeq" id="WP_369253864.1">
    <property type="nucleotide sequence ID" value="NZ_CP163440.1"/>
</dbReference>
<evidence type="ECO:0000313" key="1">
    <source>
        <dbReference type="EMBL" id="XDQ59426.1"/>
    </source>
</evidence>
<gene>
    <name evidence="1" type="ORF">AB5J50_00615</name>
</gene>